<reference evidence="1" key="1">
    <citation type="submission" date="2014-11" db="EMBL/GenBank/DDBJ databases">
        <authorList>
            <person name="Amaro Gonzalez C."/>
        </authorList>
    </citation>
    <scope>NUCLEOTIDE SEQUENCE</scope>
</reference>
<dbReference type="EMBL" id="GBXM01092334">
    <property type="protein sequence ID" value="JAH16243.1"/>
    <property type="molecule type" value="Transcribed_RNA"/>
</dbReference>
<proteinExistence type="predicted"/>
<name>A0A0E9QJL0_ANGAN</name>
<evidence type="ECO:0000313" key="1">
    <source>
        <dbReference type="EMBL" id="JAH16243.1"/>
    </source>
</evidence>
<reference evidence="1" key="2">
    <citation type="journal article" date="2015" name="Fish Shellfish Immunol.">
        <title>Early steps in the European eel (Anguilla anguilla)-Vibrio vulnificus interaction in the gills: Role of the RtxA13 toxin.</title>
        <authorList>
            <person name="Callol A."/>
            <person name="Pajuelo D."/>
            <person name="Ebbesson L."/>
            <person name="Teles M."/>
            <person name="MacKenzie S."/>
            <person name="Amaro C."/>
        </authorList>
    </citation>
    <scope>NUCLEOTIDE SEQUENCE</scope>
</reference>
<dbReference type="AlphaFoldDB" id="A0A0E9QJL0"/>
<organism evidence="1">
    <name type="scientific">Anguilla anguilla</name>
    <name type="common">European freshwater eel</name>
    <name type="synonym">Muraena anguilla</name>
    <dbReference type="NCBI Taxonomy" id="7936"/>
    <lineage>
        <taxon>Eukaryota</taxon>
        <taxon>Metazoa</taxon>
        <taxon>Chordata</taxon>
        <taxon>Craniata</taxon>
        <taxon>Vertebrata</taxon>
        <taxon>Euteleostomi</taxon>
        <taxon>Actinopterygii</taxon>
        <taxon>Neopterygii</taxon>
        <taxon>Teleostei</taxon>
        <taxon>Anguilliformes</taxon>
        <taxon>Anguillidae</taxon>
        <taxon>Anguilla</taxon>
    </lineage>
</organism>
<sequence length="34" mass="4105">MADMKISKIIKKKLEHSHLNHFYLGLLFIFNFIN</sequence>
<protein>
    <submittedName>
        <fullName evidence="1">Uncharacterized protein</fullName>
    </submittedName>
</protein>
<accession>A0A0E9QJL0</accession>